<reference evidence="4 5" key="1">
    <citation type="journal article" date="2019" name="Nat. Microbiol.">
        <title>Mediterranean grassland soil C-N compound turnover is dependent on rainfall and depth, and is mediated by genomically divergent microorganisms.</title>
        <authorList>
            <person name="Diamond S."/>
            <person name="Andeer P.F."/>
            <person name="Li Z."/>
            <person name="Crits-Christoph A."/>
            <person name="Burstein D."/>
            <person name="Anantharaman K."/>
            <person name="Lane K.R."/>
            <person name="Thomas B.C."/>
            <person name="Pan C."/>
            <person name="Northen T.R."/>
            <person name="Banfield J.F."/>
        </authorList>
    </citation>
    <scope>NUCLEOTIDE SEQUENCE [LARGE SCALE GENOMIC DNA]</scope>
    <source>
        <strain evidence="4">NP_6</strain>
    </source>
</reference>
<name>A0A537J2W7_9BACT</name>
<feature type="region of interest" description="Disordered" evidence="2">
    <location>
        <begin position="255"/>
        <end position="277"/>
    </location>
</feature>
<dbReference type="Gene3D" id="3.40.50.620">
    <property type="entry name" value="HUPs"/>
    <property type="match status" value="1"/>
</dbReference>
<dbReference type="PIRSF" id="PIRSF004976">
    <property type="entry name" value="ATPase_YdaO"/>
    <property type="match status" value="1"/>
</dbReference>
<dbReference type="AlphaFoldDB" id="A0A537J2W7"/>
<dbReference type="Pfam" id="PF01171">
    <property type="entry name" value="ATP_bind_3"/>
    <property type="match status" value="1"/>
</dbReference>
<dbReference type="GO" id="GO:0016740">
    <property type="term" value="F:transferase activity"/>
    <property type="evidence" value="ECO:0007669"/>
    <property type="project" value="UniProtKB-KW"/>
</dbReference>
<evidence type="ECO:0000259" key="3">
    <source>
        <dbReference type="Pfam" id="PF01171"/>
    </source>
</evidence>
<feature type="domain" description="tRNA(Ile)-lysidine/2-thiocytidine synthase N-terminal" evidence="3">
    <location>
        <begin position="5"/>
        <end position="177"/>
    </location>
</feature>
<protein>
    <submittedName>
        <fullName evidence="4">Adenine nucleotide alpha hydrolase family protein</fullName>
    </submittedName>
</protein>
<dbReference type="PANTHER" id="PTHR11807:SF27">
    <property type="entry name" value="TRNA-5-METHYLURIDINE(54) 2-SULFURTRANSFERASE"/>
    <property type="match status" value="1"/>
</dbReference>
<dbReference type="InterPro" id="IPR014729">
    <property type="entry name" value="Rossmann-like_a/b/a_fold"/>
</dbReference>
<dbReference type="SUPFAM" id="SSF52402">
    <property type="entry name" value="Adenine nucleotide alpha hydrolases-like"/>
    <property type="match status" value="1"/>
</dbReference>
<comment type="caution">
    <text evidence="4">The sequence shown here is derived from an EMBL/GenBank/DDBJ whole genome shotgun (WGS) entry which is preliminary data.</text>
</comment>
<evidence type="ECO:0000313" key="5">
    <source>
        <dbReference type="Proteomes" id="UP000318093"/>
    </source>
</evidence>
<keyword evidence="4" id="KW-0378">Hydrolase</keyword>
<evidence type="ECO:0000256" key="1">
    <source>
        <dbReference type="ARBA" id="ARBA00022679"/>
    </source>
</evidence>
<feature type="non-terminal residue" evidence="4">
    <location>
        <position position="1"/>
    </location>
</feature>
<sequence length="277" mass="30255">RDDRVLVVVSGGKDSLALWDVLRRLGYQATGLHINLGIGEYSQESQRKAEAYAAGQGMELLIADIPGEFGMSVEEFARATGRVSCSACGLSKRYLFNRAALDLGFPVVATGHNLDDEAAVLLGNLLHWQTEYLARQAPVLSGAEPHLVKKVKPFYRTAERETAAYAVIRGIDYIVEECPNSVGAKSLLYKEALNLLEQAAPGTKQSLYWGFLEHAQRFRAVDDPALRACVHCGQPTTSEVCAFCRMTERAAERMRIRKGSPEASAPLAGAGRQGQTR</sequence>
<accession>A0A537J2W7</accession>
<keyword evidence="1" id="KW-0808">Transferase</keyword>
<dbReference type="EMBL" id="VBAN01000486">
    <property type="protein sequence ID" value="TMI77672.1"/>
    <property type="molecule type" value="Genomic_DNA"/>
</dbReference>
<dbReference type="GO" id="GO:0002144">
    <property type="term" value="C:cytosolic tRNA wobble base thiouridylase complex"/>
    <property type="evidence" value="ECO:0007669"/>
    <property type="project" value="TreeGrafter"/>
</dbReference>
<dbReference type="Proteomes" id="UP000318093">
    <property type="component" value="Unassembled WGS sequence"/>
</dbReference>
<dbReference type="GO" id="GO:0000049">
    <property type="term" value="F:tRNA binding"/>
    <property type="evidence" value="ECO:0007669"/>
    <property type="project" value="TreeGrafter"/>
</dbReference>
<dbReference type="GO" id="GO:0016787">
    <property type="term" value="F:hydrolase activity"/>
    <property type="evidence" value="ECO:0007669"/>
    <property type="project" value="UniProtKB-KW"/>
</dbReference>
<dbReference type="GO" id="GO:0002143">
    <property type="term" value="P:tRNA wobble position uridine thiolation"/>
    <property type="evidence" value="ECO:0007669"/>
    <property type="project" value="TreeGrafter"/>
</dbReference>
<evidence type="ECO:0000256" key="2">
    <source>
        <dbReference type="SAM" id="MobiDB-lite"/>
    </source>
</evidence>
<proteinExistence type="predicted"/>
<gene>
    <name evidence="4" type="ORF">E6H03_13485</name>
</gene>
<dbReference type="PANTHER" id="PTHR11807">
    <property type="entry name" value="ATPASES OF THE PP SUPERFAMILY-RELATED"/>
    <property type="match status" value="1"/>
</dbReference>
<evidence type="ECO:0000313" key="4">
    <source>
        <dbReference type="EMBL" id="TMI77672.1"/>
    </source>
</evidence>
<dbReference type="InterPro" id="IPR035107">
    <property type="entry name" value="tRNA_thiolation_TtcA_Ctu1"/>
</dbReference>
<organism evidence="4 5">
    <name type="scientific">Candidatus Segetimicrobium genomatis</name>
    <dbReference type="NCBI Taxonomy" id="2569760"/>
    <lineage>
        <taxon>Bacteria</taxon>
        <taxon>Bacillati</taxon>
        <taxon>Candidatus Sysuimicrobiota</taxon>
        <taxon>Candidatus Sysuimicrobiia</taxon>
        <taxon>Candidatus Sysuimicrobiales</taxon>
        <taxon>Candidatus Segetimicrobiaceae</taxon>
        <taxon>Candidatus Segetimicrobium</taxon>
    </lineage>
</organism>
<dbReference type="InterPro" id="IPR011063">
    <property type="entry name" value="TilS/TtcA_N"/>
</dbReference>
<dbReference type="CDD" id="cd01993">
    <property type="entry name" value="TtuA-like"/>
    <property type="match status" value="1"/>
</dbReference>